<evidence type="ECO:0000313" key="7">
    <source>
        <dbReference type="EMBL" id="MQN00802.1"/>
    </source>
</evidence>
<dbReference type="PANTHER" id="PTHR13593:SF113">
    <property type="entry name" value="SI:DKEY-266F7.9"/>
    <property type="match status" value="1"/>
</dbReference>
<dbReference type="AlphaFoldDB" id="A0A6N7IYG0"/>
<dbReference type="Gene3D" id="3.20.20.190">
    <property type="entry name" value="Phosphatidylinositol (PI) phosphodiesterase"/>
    <property type="match status" value="1"/>
</dbReference>
<dbReference type="SMART" id="SM00148">
    <property type="entry name" value="PLCXc"/>
    <property type="match status" value="1"/>
</dbReference>
<feature type="domain" description="Phosphatidylinositol-specific phospholipase C X" evidence="6">
    <location>
        <begin position="54"/>
        <end position="208"/>
    </location>
</feature>
<evidence type="ECO:0000313" key="8">
    <source>
        <dbReference type="Proteomes" id="UP000460257"/>
    </source>
</evidence>
<organism evidence="7 8">
    <name type="scientific">Candidatus Weimeria bifida</name>
    <dbReference type="NCBI Taxonomy" id="2599074"/>
    <lineage>
        <taxon>Bacteria</taxon>
        <taxon>Bacillati</taxon>
        <taxon>Bacillota</taxon>
        <taxon>Clostridia</taxon>
        <taxon>Lachnospirales</taxon>
        <taxon>Lachnospiraceae</taxon>
        <taxon>Candidatus Weimeria</taxon>
    </lineage>
</organism>
<dbReference type="GO" id="GO:0008081">
    <property type="term" value="F:phosphoric diester hydrolase activity"/>
    <property type="evidence" value="ECO:0007669"/>
    <property type="project" value="InterPro"/>
</dbReference>
<dbReference type="EMBL" id="VOGC01000002">
    <property type="protein sequence ID" value="MQN00802.1"/>
    <property type="molecule type" value="Genomic_DNA"/>
</dbReference>
<dbReference type="Proteomes" id="UP000460257">
    <property type="component" value="Unassembled WGS sequence"/>
</dbReference>
<dbReference type="EC" id="4.6.1.13" evidence="2"/>
<evidence type="ECO:0000259" key="6">
    <source>
        <dbReference type="SMART" id="SM00148"/>
    </source>
</evidence>
<evidence type="ECO:0000256" key="5">
    <source>
        <dbReference type="ARBA" id="ARBA00030782"/>
    </source>
</evidence>
<evidence type="ECO:0000256" key="3">
    <source>
        <dbReference type="ARBA" id="ARBA00019758"/>
    </source>
</evidence>
<evidence type="ECO:0000256" key="1">
    <source>
        <dbReference type="ARBA" id="ARBA00001316"/>
    </source>
</evidence>
<proteinExistence type="predicted"/>
<dbReference type="InterPro" id="IPR000909">
    <property type="entry name" value="PLipase_C_PInositol-sp_X_dom"/>
</dbReference>
<dbReference type="SUPFAM" id="SSF51695">
    <property type="entry name" value="PLC-like phosphodiesterases"/>
    <property type="match status" value="1"/>
</dbReference>
<accession>A0A6N7IYG0</accession>
<dbReference type="InterPro" id="IPR017946">
    <property type="entry name" value="PLC-like_Pdiesterase_TIM-brl"/>
</dbReference>
<dbReference type="PANTHER" id="PTHR13593">
    <property type="match status" value="1"/>
</dbReference>
<comment type="catalytic activity">
    <reaction evidence="1">
        <text>a 1,2-diacyl-sn-glycero-3-phospho-(1D-myo-inositol) = 1D-myo-inositol 1,2-cyclic phosphate + a 1,2-diacyl-sn-glycerol</text>
        <dbReference type="Rhea" id="RHEA:17093"/>
        <dbReference type="ChEBI" id="CHEBI:17815"/>
        <dbReference type="ChEBI" id="CHEBI:57880"/>
        <dbReference type="ChEBI" id="CHEBI:58484"/>
        <dbReference type="EC" id="4.6.1.13"/>
    </reaction>
</comment>
<comment type="caution">
    <text evidence="7">The sequence shown here is derived from an EMBL/GenBank/DDBJ whole genome shotgun (WGS) entry which is preliminary data.</text>
</comment>
<protein>
    <recommendedName>
        <fullName evidence="3">1-phosphatidylinositol phosphodiesterase</fullName>
        <ecNumber evidence="2">4.6.1.13</ecNumber>
    </recommendedName>
    <alternativeName>
        <fullName evidence="4">Phosphatidylinositol diacylglycerol-lyase</fullName>
    </alternativeName>
    <alternativeName>
        <fullName evidence="5">Phosphatidylinositol-specific phospholipase C</fullName>
    </alternativeName>
</protein>
<sequence length="342" mass="39044">MQRFFRENRDRLISALVVFVMLIVCFANSGSGQIEDAVTDSKQYKPTTEWMQEIDDDTPISSISIPGTHDSAAEHIFPGYFLQTQSMSIADQLTNGFRYLDIRLEVESGKNGDFLGFVHNFGKCRRSGSIFSKQLRFEEIVDQIYAFLKAHPSETVLFAVKDENKSDNAREFESLLFKEINQHRDNWYIYDSIPKLSKVRGRIVLIRRFSDALDYGSAGLNFNWNDQGSKISVDLPYVMYSLNGMDKLWVQDRYRFNVGQKRDAFLDMLRNVAADDHTFALNYLSTAGDGAAGHPQGYADILNNILLSTRLASQTSYGTIVVDFGTRRIAQHIYMSNFMQES</sequence>
<dbReference type="Pfam" id="PF00388">
    <property type="entry name" value="PI-PLC-X"/>
    <property type="match status" value="1"/>
</dbReference>
<evidence type="ECO:0000256" key="4">
    <source>
        <dbReference type="ARBA" id="ARBA00030474"/>
    </source>
</evidence>
<dbReference type="GO" id="GO:0006629">
    <property type="term" value="P:lipid metabolic process"/>
    <property type="evidence" value="ECO:0007669"/>
    <property type="project" value="InterPro"/>
</dbReference>
<name>A0A6N7IYG0_9FIRM</name>
<reference evidence="7" key="1">
    <citation type="journal article" date="2020" name="Appl. Environ. Microbiol.">
        <title>Medium-Chain Fatty Acid Synthesis by 'Candidatus Weimeria bifida' gen. nov., sp. nov., and 'Candidatus Pseudoramibacter fermentans' sp. nov.</title>
        <authorList>
            <person name="Scarborough M.J."/>
            <person name="Myers K.S."/>
            <person name="Donohue T.J."/>
            <person name="Noguera D.R."/>
        </authorList>
    </citation>
    <scope>NUCLEOTIDE SEQUENCE</scope>
    <source>
        <strain evidence="7">LCO1.1</strain>
    </source>
</reference>
<dbReference type="InterPro" id="IPR051057">
    <property type="entry name" value="PI-PLC_domain"/>
</dbReference>
<gene>
    <name evidence="7" type="ORF">FRC54_02250</name>
</gene>
<dbReference type="GO" id="GO:0004436">
    <property type="term" value="F:phosphatidylinositol diacylglycerol-lyase activity"/>
    <property type="evidence" value="ECO:0007669"/>
    <property type="project" value="UniProtKB-EC"/>
</dbReference>
<evidence type="ECO:0000256" key="2">
    <source>
        <dbReference type="ARBA" id="ARBA00012581"/>
    </source>
</evidence>
<keyword evidence="8" id="KW-1185">Reference proteome</keyword>
<dbReference type="PROSITE" id="PS50007">
    <property type="entry name" value="PIPLC_X_DOMAIN"/>
    <property type="match status" value="1"/>
</dbReference>